<dbReference type="Proteomes" id="UP001499988">
    <property type="component" value="Unassembled WGS sequence"/>
</dbReference>
<dbReference type="RefSeq" id="WP_345337439.1">
    <property type="nucleotide sequence ID" value="NZ_BAABJZ010000106.1"/>
</dbReference>
<accession>A0ABP9FHB6</accession>
<comment type="caution">
    <text evidence="1">The sequence shown here is derived from an EMBL/GenBank/DDBJ whole genome shotgun (WGS) entry which is preliminary data.</text>
</comment>
<dbReference type="Gene3D" id="3.40.50.2000">
    <property type="entry name" value="Glycogen Phosphorylase B"/>
    <property type="match status" value="1"/>
</dbReference>
<reference evidence="2" key="1">
    <citation type="journal article" date="2019" name="Int. J. Syst. Evol. Microbiol.">
        <title>The Global Catalogue of Microorganisms (GCM) 10K type strain sequencing project: providing services to taxonomists for standard genome sequencing and annotation.</title>
        <authorList>
            <consortium name="The Broad Institute Genomics Platform"/>
            <consortium name="The Broad Institute Genome Sequencing Center for Infectious Disease"/>
            <person name="Wu L."/>
            <person name="Ma J."/>
        </authorList>
    </citation>
    <scope>NUCLEOTIDE SEQUENCE [LARGE SCALE GENOMIC DNA]</scope>
    <source>
        <strain evidence="2">JCM 18401</strain>
    </source>
</reference>
<keyword evidence="2" id="KW-1185">Reference proteome</keyword>
<dbReference type="Gene3D" id="3.40.50.11010">
    <property type="match status" value="1"/>
</dbReference>
<dbReference type="SUPFAM" id="SSF53756">
    <property type="entry name" value="UDP-Glycosyltransferase/glycogen phosphorylase"/>
    <property type="match status" value="1"/>
</dbReference>
<gene>
    <name evidence="1" type="ORF">GCM10023333_41490</name>
</gene>
<evidence type="ECO:0000313" key="1">
    <source>
        <dbReference type="EMBL" id="GAA4903039.1"/>
    </source>
</evidence>
<sequence>MARKRLMIFGEDWGRHPSSSQHLAMALRQRYDIVWINSIGLRQPGWRDLPRLWHKLWAPKVAADAAPSGIQIRNVRVWPLAQSKWLRRLNRWLFRRQMADQPLPDRIMVSLASAEAYLSLYPQVPAAYYCGDDFSALAGVDHAKVARAEQRLLDKVAWIFTASEILTQSFRGAIHLPHGVDTAWFAKHFERPADLPEGKIIGFYGSFANWLDDALLVQIATRFPQHSLVMIGQGSGLSSRLWRLPNVINLGVKPHKALAAYANHFDVALLPFRDDPQIQACDPLKLREYLAAGCSVVSTDFPAAHNWLPHVRIGRESNELLAAIEQSLEQPACRQAQRAAVSECGWSARAEQLACYLQ</sequence>
<name>A0ABP9FHB6_9GAMM</name>
<evidence type="ECO:0000313" key="2">
    <source>
        <dbReference type="Proteomes" id="UP001499988"/>
    </source>
</evidence>
<protein>
    <submittedName>
        <fullName evidence="1">Glycosyltransferase</fullName>
    </submittedName>
</protein>
<dbReference type="Pfam" id="PF13692">
    <property type="entry name" value="Glyco_trans_1_4"/>
    <property type="match status" value="1"/>
</dbReference>
<organism evidence="1 2">
    <name type="scientific">Ferrimonas pelagia</name>
    <dbReference type="NCBI Taxonomy" id="1177826"/>
    <lineage>
        <taxon>Bacteria</taxon>
        <taxon>Pseudomonadati</taxon>
        <taxon>Pseudomonadota</taxon>
        <taxon>Gammaproteobacteria</taxon>
        <taxon>Alteromonadales</taxon>
        <taxon>Ferrimonadaceae</taxon>
        <taxon>Ferrimonas</taxon>
    </lineage>
</organism>
<proteinExistence type="predicted"/>
<dbReference type="EMBL" id="BAABJZ010000106">
    <property type="protein sequence ID" value="GAA4903039.1"/>
    <property type="molecule type" value="Genomic_DNA"/>
</dbReference>